<keyword evidence="2" id="KW-0732">Signal</keyword>
<accession>A0ABU0Y8H7</accession>
<gene>
    <name evidence="3" type="ORF">RCC75_11165</name>
</gene>
<evidence type="ECO:0000313" key="3">
    <source>
        <dbReference type="EMBL" id="MDQ5769092.1"/>
    </source>
</evidence>
<evidence type="ECO:0000256" key="1">
    <source>
        <dbReference type="SAM" id="MobiDB-lite"/>
    </source>
</evidence>
<protein>
    <submittedName>
        <fullName evidence="3">Uncharacterized protein</fullName>
    </submittedName>
</protein>
<dbReference type="EMBL" id="JAVFKN010000013">
    <property type="protein sequence ID" value="MDQ5769092.1"/>
    <property type="molecule type" value="Genomic_DNA"/>
</dbReference>
<proteinExistence type="predicted"/>
<feature type="chain" id="PRO_5045528044" evidence="2">
    <location>
        <begin position="26"/>
        <end position="98"/>
    </location>
</feature>
<sequence>MIKGKHGVASLCLLVGCLSAQPVMALSPKALQQQSNHSITTDETLETAEPHTHSTSLSGFLPELIGPHVYLYLLQSDQFITLQGVVESLWEESMIKKP</sequence>
<feature type="region of interest" description="Disordered" evidence="1">
    <location>
        <begin position="34"/>
        <end position="54"/>
    </location>
</feature>
<keyword evidence="4" id="KW-1185">Reference proteome</keyword>
<dbReference type="Proteomes" id="UP001223336">
    <property type="component" value="Unassembled WGS sequence"/>
</dbReference>
<feature type="signal peptide" evidence="2">
    <location>
        <begin position="1"/>
        <end position="25"/>
    </location>
</feature>
<name>A0ABU0Y8H7_9GAMM</name>
<dbReference type="PROSITE" id="PS51257">
    <property type="entry name" value="PROKAR_LIPOPROTEIN"/>
    <property type="match status" value="1"/>
</dbReference>
<comment type="caution">
    <text evidence="3">The sequence shown here is derived from an EMBL/GenBank/DDBJ whole genome shotgun (WGS) entry which is preliminary data.</text>
</comment>
<evidence type="ECO:0000313" key="4">
    <source>
        <dbReference type="Proteomes" id="UP001223336"/>
    </source>
</evidence>
<reference evidence="3 4" key="1">
    <citation type="submission" date="2023-08" db="EMBL/GenBank/DDBJ databases">
        <title>New molecular markers tilS and rpoB for phylogenetic and monitoring studies of the genus Thiothrix biodiversity.</title>
        <authorList>
            <person name="Ravin N.V."/>
            <person name="Smolyakov D."/>
            <person name="Markov N.D."/>
            <person name="Beletsky A.V."/>
            <person name="Mardanov A.V."/>
            <person name="Rudenko T.S."/>
            <person name="Grabovich M.Y."/>
        </authorList>
    </citation>
    <scope>NUCLEOTIDE SEQUENCE [LARGE SCALE GENOMIC DNA]</scope>
    <source>
        <strain evidence="3 4">H33</strain>
    </source>
</reference>
<dbReference type="RefSeq" id="WP_308135011.1">
    <property type="nucleotide sequence ID" value="NZ_JAVFKN010000013.1"/>
</dbReference>
<evidence type="ECO:0000256" key="2">
    <source>
        <dbReference type="SAM" id="SignalP"/>
    </source>
</evidence>
<organism evidence="3 4">
    <name type="scientific">Thiothrix subterranea</name>
    <dbReference type="NCBI Taxonomy" id="2735563"/>
    <lineage>
        <taxon>Bacteria</taxon>
        <taxon>Pseudomonadati</taxon>
        <taxon>Pseudomonadota</taxon>
        <taxon>Gammaproteobacteria</taxon>
        <taxon>Thiotrichales</taxon>
        <taxon>Thiotrichaceae</taxon>
        <taxon>Thiothrix</taxon>
    </lineage>
</organism>